<keyword evidence="1" id="KW-0853">WD repeat</keyword>
<evidence type="ECO:0008006" key="4">
    <source>
        <dbReference type="Google" id="ProtNLM"/>
    </source>
</evidence>
<dbReference type="AlphaFoldDB" id="A0A8J3ZV91"/>
<dbReference type="EMBL" id="BOPH01000082">
    <property type="protein sequence ID" value="GIJ70817.1"/>
    <property type="molecule type" value="Genomic_DNA"/>
</dbReference>
<dbReference type="Proteomes" id="UP000635606">
    <property type="component" value="Unassembled WGS sequence"/>
</dbReference>
<keyword evidence="3" id="KW-1185">Reference proteome</keyword>
<name>A0A8J3ZV91_9ACTN</name>
<feature type="repeat" description="WD" evidence="1">
    <location>
        <begin position="42"/>
        <end position="62"/>
    </location>
</feature>
<dbReference type="SUPFAM" id="SSF50998">
    <property type="entry name" value="Quinoprotein alcohol dehydrogenase-like"/>
    <property type="match status" value="1"/>
</dbReference>
<reference evidence="2" key="1">
    <citation type="submission" date="2021-01" db="EMBL/GenBank/DDBJ databases">
        <title>Whole genome shotgun sequence of Virgisporangium ochraceum NBRC 16418.</title>
        <authorList>
            <person name="Komaki H."/>
            <person name="Tamura T."/>
        </authorList>
    </citation>
    <scope>NUCLEOTIDE SEQUENCE</scope>
    <source>
        <strain evidence="2">NBRC 16418</strain>
    </source>
</reference>
<dbReference type="SMART" id="SM00320">
    <property type="entry name" value="WD40"/>
    <property type="match status" value="1"/>
</dbReference>
<dbReference type="PROSITE" id="PS50082">
    <property type="entry name" value="WD_REPEATS_2"/>
    <property type="match status" value="1"/>
</dbReference>
<accession>A0A8J3ZV91</accession>
<organism evidence="2 3">
    <name type="scientific">Virgisporangium ochraceum</name>
    <dbReference type="NCBI Taxonomy" id="65505"/>
    <lineage>
        <taxon>Bacteria</taxon>
        <taxon>Bacillati</taxon>
        <taxon>Actinomycetota</taxon>
        <taxon>Actinomycetes</taxon>
        <taxon>Micromonosporales</taxon>
        <taxon>Micromonosporaceae</taxon>
        <taxon>Virgisporangium</taxon>
    </lineage>
</organism>
<dbReference type="Pfam" id="PF00400">
    <property type="entry name" value="WD40"/>
    <property type="match status" value="1"/>
</dbReference>
<protein>
    <recommendedName>
        <fullName evidence="4">WD40 repeat domain-containing protein</fullName>
    </recommendedName>
</protein>
<evidence type="ECO:0000313" key="3">
    <source>
        <dbReference type="Proteomes" id="UP000635606"/>
    </source>
</evidence>
<evidence type="ECO:0000256" key="1">
    <source>
        <dbReference type="PROSITE-ProRule" id="PRU00221"/>
    </source>
</evidence>
<dbReference type="InterPro" id="IPR011047">
    <property type="entry name" value="Quinoprotein_ADH-like_sf"/>
</dbReference>
<dbReference type="RefSeq" id="WP_203930706.1">
    <property type="nucleotide sequence ID" value="NZ_BOPH01000082.1"/>
</dbReference>
<proteinExistence type="predicted"/>
<dbReference type="Gene3D" id="2.130.10.10">
    <property type="entry name" value="YVTN repeat-like/Quinoprotein amine dehydrogenase"/>
    <property type="match status" value="1"/>
</dbReference>
<dbReference type="InterPro" id="IPR001680">
    <property type="entry name" value="WD40_rpt"/>
</dbReference>
<gene>
    <name evidence="2" type="ORF">Voc01_057340</name>
</gene>
<evidence type="ECO:0000313" key="2">
    <source>
        <dbReference type="EMBL" id="GIJ70817.1"/>
    </source>
</evidence>
<comment type="caution">
    <text evidence="2">The sequence shown here is derived from an EMBL/GenBank/DDBJ whole genome shotgun (WGS) entry which is preliminary data.</text>
</comment>
<dbReference type="InterPro" id="IPR015943">
    <property type="entry name" value="WD40/YVTN_repeat-like_dom_sf"/>
</dbReference>
<sequence length="104" mass="11298">MPASEAQLRPADDNVESVAWSPDGVLLASCGYAAVRIWDVRAGSDDEALRLWDATTGDLLATLLRLDDDGAAVLVDGRPPQLTGTPDGEFWHVVDGRRIEPRER</sequence>